<name>A0A6J6HCS5_9ZZZZ</name>
<feature type="compositionally biased region" description="Polar residues" evidence="1">
    <location>
        <begin position="309"/>
        <end position="320"/>
    </location>
</feature>
<gene>
    <name evidence="2" type="ORF">UFOPK1874_00400</name>
</gene>
<feature type="region of interest" description="Disordered" evidence="1">
    <location>
        <begin position="276"/>
        <end position="320"/>
    </location>
</feature>
<dbReference type="AlphaFoldDB" id="A0A6J6HCS5"/>
<proteinExistence type="predicted"/>
<accession>A0A6J6HCS5</accession>
<reference evidence="2" key="1">
    <citation type="submission" date="2020-05" db="EMBL/GenBank/DDBJ databases">
        <authorList>
            <person name="Chiriac C."/>
            <person name="Salcher M."/>
            <person name="Ghai R."/>
            <person name="Kavagutti S V."/>
        </authorList>
    </citation>
    <scope>NUCLEOTIDE SEQUENCE</scope>
</reference>
<dbReference type="EMBL" id="CAEZUX010000028">
    <property type="protein sequence ID" value="CAB4610690.1"/>
    <property type="molecule type" value="Genomic_DNA"/>
</dbReference>
<evidence type="ECO:0000256" key="1">
    <source>
        <dbReference type="SAM" id="MobiDB-lite"/>
    </source>
</evidence>
<feature type="region of interest" description="Disordered" evidence="1">
    <location>
        <begin position="62"/>
        <end position="82"/>
    </location>
</feature>
<protein>
    <submittedName>
        <fullName evidence="2">Unannotated protein</fullName>
    </submittedName>
</protein>
<evidence type="ECO:0000313" key="2">
    <source>
        <dbReference type="EMBL" id="CAB4610690.1"/>
    </source>
</evidence>
<feature type="compositionally biased region" description="Low complexity" evidence="1">
    <location>
        <begin position="62"/>
        <end position="78"/>
    </location>
</feature>
<organism evidence="2">
    <name type="scientific">freshwater metagenome</name>
    <dbReference type="NCBI Taxonomy" id="449393"/>
    <lineage>
        <taxon>unclassified sequences</taxon>
        <taxon>metagenomes</taxon>
        <taxon>ecological metagenomes</taxon>
    </lineage>
</organism>
<sequence>MKINSRFTKVAVAAGLVVATGAGVLGLTGFASAQVARNNNAAVVASAESTTDAPALGTLEAEGSVSAESAETTSGTVTDAARPSPIAEAAKALGMTEAELKTELQVGKSIADVAKAKNIDLDVVIAKLTAAFKAHLDEEVASGEHTQAEADAKLAEFKTRVTEMVNKTGLPMHGGKGGLGGHGGKGGHGPAKFATANLATTLKLTETELQTQLKSGKTLKQIADAQNVDIADVKATLTADFKAHLDEEVASGEHTQAEADAKLAEFKTRLDDMVNGVRPAGGAEGHGPGGRGGRGHGGRHGDMPGAPTTPAQGSGTSAQA</sequence>
<feature type="compositionally biased region" description="Gly residues" evidence="1">
    <location>
        <begin position="282"/>
        <end position="292"/>
    </location>
</feature>